<feature type="compositionally biased region" description="Polar residues" evidence="1">
    <location>
        <begin position="10"/>
        <end position="22"/>
    </location>
</feature>
<keyword evidence="5" id="KW-1185">Reference proteome</keyword>
<dbReference type="OrthoDB" id="248923at2759"/>
<dbReference type="Gene3D" id="2.30.29.30">
    <property type="entry name" value="Pleckstrin-homology domain (PH domain)/Phosphotyrosine-binding domain (PTB)"/>
    <property type="match status" value="1"/>
</dbReference>
<feature type="domain" description="PH" evidence="2">
    <location>
        <begin position="200"/>
        <end position="299"/>
    </location>
</feature>
<dbReference type="PROSITE" id="PS50108">
    <property type="entry name" value="CRIB"/>
    <property type="match status" value="2"/>
</dbReference>
<comment type="caution">
    <text evidence="4">The sequence shown here is derived from an EMBL/GenBank/DDBJ whole genome shotgun (WGS) entry which is preliminary data.</text>
</comment>
<sequence>MSVGARAATTIAQVNPSTSTTPPVIRTGTLAVRERTAFGGRTWRSRGVELNANALTIHQPSRHVMLPLSSITELERTDLMPHSLSVKCAGKLYHLSFDSDADLYDWRDDVYSRCPLGAQTTNPFNFQHTAHIGANGARGAFAEPTTLPLFEEVMGRSSAPQATTPAAAASRSSVKPTTSGSARRRSNPLKGTIILNNNNNINIEGVYYVKQTGLFVGWYWKERWLSLKGTSLTVHTRKTKASPPAKEIPLSTIASVEPDPKRSNCLFLATRQKDTGLYILFPSDGDLYAWREAIYLRSGLSSDIGSPTDFVHAMHVSYDEKTGELKVGFTLLP</sequence>
<dbReference type="EMBL" id="SDEE01000370">
    <property type="protein sequence ID" value="RXW17119.1"/>
    <property type="molecule type" value="Genomic_DNA"/>
</dbReference>
<feature type="domain" description="CRIB" evidence="3">
    <location>
        <begin position="304"/>
        <end position="317"/>
    </location>
</feature>
<dbReference type="AlphaFoldDB" id="A0A4Q2DCI7"/>
<dbReference type="Proteomes" id="UP000290288">
    <property type="component" value="Unassembled WGS sequence"/>
</dbReference>
<evidence type="ECO:0000313" key="4">
    <source>
        <dbReference type="EMBL" id="RXW17119.1"/>
    </source>
</evidence>
<dbReference type="InterPro" id="IPR036936">
    <property type="entry name" value="CRIB_dom_sf"/>
</dbReference>
<proteinExistence type="predicted"/>
<dbReference type="STRING" id="2316362.A0A4Q2DCI7"/>
<dbReference type="Pfam" id="PF00169">
    <property type="entry name" value="PH"/>
    <property type="match status" value="1"/>
</dbReference>
<feature type="region of interest" description="Disordered" evidence="1">
    <location>
        <begin position="1"/>
        <end position="22"/>
    </location>
</feature>
<dbReference type="InterPro" id="IPR001849">
    <property type="entry name" value="PH_domain"/>
</dbReference>
<gene>
    <name evidence="4" type="ORF">EST38_g8742</name>
</gene>
<evidence type="ECO:0000259" key="3">
    <source>
        <dbReference type="PROSITE" id="PS50108"/>
    </source>
</evidence>
<organism evidence="4 5">
    <name type="scientific">Candolleomyces aberdarensis</name>
    <dbReference type="NCBI Taxonomy" id="2316362"/>
    <lineage>
        <taxon>Eukaryota</taxon>
        <taxon>Fungi</taxon>
        <taxon>Dikarya</taxon>
        <taxon>Basidiomycota</taxon>
        <taxon>Agaricomycotina</taxon>
        <taxon>Agaricomycetes</taxon>
        <taxon>Agaricomycetidae</taxon>
        <taxon>Agaricales</taxon>
        <taxon>Agaricineae</taxon>
        <taxon>Psathyrellaceae</taxon>
        <taxon>Candolleomyces</taxon>
    </lineage>
</organism>
<evidence type="ECO:0008006" key="6">
    <source>
        <dbReference type="Google" id="ProtNLM"/>
    </source>
</evidence>
<dbReference type="InterPro" id="IPR011993">
    <property type="entry name" value="PH-like_dom_sf"/>
</dbReference>
<reference evidence="4 5" key="1">
    <citation type="submission" date="2019-01" db="EMBL/GenBank/DDBJ databases">
        <title>Draft genome sequence of Psathyrella aberdarensis IHI B618.</title>
        <authorList>
            <person name="Buettner E."/>
            <person name="Kellner H."/>
        </authorList>
    </citation>
    <scope>NUCLEOTIDE SEQUENCE [LARGE SCALE GENOMIC DNA]</scope>
    <source>
        <strain evidence="4 5">IHI B618</strain>
    </source>
</reference>
<dbReference type="PROSITE" id="PS50003">
    <property type="entry name" value="PH_DOMAIN"/>
    <property type="match status" value="1"/>
</dbReference>
<feature type="compositionally biased region" description="Low complexity" evidence="1">
    <location>
        <begin position="156"/>
        <end position="173"/>
    </location>
</feature>
<accession>A0A4Q2DCI7</accession>
<name>A0A4Q2DCI7_9AGAR</name>
<dbReference type="InterPro" id="IPR000095">
    <property type="entry name" value="CRIB_dom"/>
</dbReference>
<dbReference type="Gene3D" id="3.90.810.10">
    <property type="entry name" value="CRIB domain"/>
    <property type="match status" value="1"/>
</dbReference>
<evidence type="ECO:0000313" key="5">
    <source>
        <dbReference type="Proteomes" id="UP000290288"/>
    </source>
</evidence>
<protein>
    <recommendedName>
        <fullName evidence="6">Non-specific serine/threonine protein kinase</fullName>
    </recommendedName>
</protein>
<feature type="domain" description="CRIB" evidence="3">
    <location>
        <begin position="120"/>
        <end position="133"/>
    </location>
</feature>
<evidence type="ECO:0000259" key="2">
    <source>
        <dbReference type="PROSITE" id="PS50003"/>
    </source>
</evidence>
<evidence type="ECO:0000256" key="1">
    <source>
        <dbReference type="SAM" id="MobiDB-lite"/>
    </source>
</evidence>
<feature type="region of interest" description="Disordered" evidence="1">
    <location>
        <begin position="155"/>
        <end position="186"/>
    </location>
</feature>
<dbReference type="SMART" id="SM00233">
    <property type="entry name" value="PH"/>
    <property type="match status" value="2"/>
</dbReference>
<dbReference type="Pfam" id="PF00786">
    <property type="entry name" value="PBD"/>
    <property type="match status" value="1"/>
</dbReference>
<dbReference type="SUPFAM" id="SSF50729">
    <property type="entry name" value="PH domain-like"/>
    <property type="match status" value="2"/>
</dbReference>